<sequence length="116" mass="13524">MEDQSVERENDHIKKTSYELVYSDKPCGGCSLIDELFTQDIHNEEDIPETIQIADFENSNENLDNDIDFNENWADPIHNNLIISKNMTIETSLQNQYEVVHLENKDNEAFDQPSLY</sequence>
<comment type="caution">
    <text evidence="1">The sequence shown here is derived from an EMBL/GenBank/DDBJ whole genome shotgun (WGS) entry which is preliminary data.</text>
</comment>
<keyword evidence="2" id="KW-1185">Reference proteome</keyword>
<proteinExistence type="predicted"/>
<organism evidence="1 2">
    <name type="scientific">Glomus cerebriforme</name>
    <dbReference type="NCBI Taxonomy" id="658196"/>
    <lineage>
        <taxon>Eukaryota</taxon>
        <taxon>Fungi</taxon>
        <taxon>Fungi incertae sedis</taxon>
        <taxon>Mucoromycota</taxon>
        <taxon>Glomeromycotina</taxon>
        <taxon>Glomeromycetes</taxon>
        <taxon>Glomerales</taxon>
        <taxon>Glomeraceae</taxon>
        <taxon>Glomus</taxon>
    </lineage>
</organism>
<dbReference type="STRING" id="658196.A0A397T8M2"/>
<dbReference type="OrthoDB" id="2416857at2759"/>
<accession>A0A397T8M2</accession>
<protein>
    <submittedName>
        <fullName evidence="1">Uncharacterized protein</fullName>
    </submittedName>
</protein>
<reference evidence="1 2" key="1">
    <citation type="submission" date="2018-06" db="EMBL/GenBank/DDBJ databases">
        <title>Comparative genomics reveals the genomic features of Rhizophagus irregularis, R. cerebriforme, R. diaphanum and Gigaspora rosea, and their symbiotic lifestyle signature.</title>
        <authorList>
            <person name="Morin E."/>
            <person name="San Clemente H."/>
            <person name="Chen E.C.H."/>
            <person name="De La Providencia I."/>
            <person name="Hainaut M."/>
            <person name="Kuo A."/>
            <person name="Kohler A."/>
            <person name="Murat C."/>
            <person name="Tang N."/>
            <person name="Roy S."/>
            <person name="Loubradou J."/>
            <person name="Henrissat B."/>
            <person name="Grigoriev I.V."/>
            <person name="Corradi N."/>
            <person name="Roux C."/>
            <person name="Martin F.M."/>
        </authorList>
    </citation>
    <scope>NUCLEOTIDE SEQUENCE [LARGE SCALE GENOMIC DNA]</scope>
    <source>
        <strain evidence="1 2">DAOM 227022</strain>
    </source>
</reference>
<evidence type="ECO:0000313" key="2">
    <source>
        <dbReference type="Proteomes" id="UP000265703"/>
    </source>
</evidence>
<dbReference type="EMBL" id="QKYT01000078">
    <property type="protein sequence ID" value="RIA94580.1"/>
    <property type="molecule type" value="Genomic_DNA"/>
</dbReference>
<name>A0A397T8M2_9GLOM</name>
<evidence type="ECO:0000313" key="1">
    <source>
        <dbReference type="EMBL" id="RIA94580.1"/>
    </source>
</evidence>
<dbReference type="Proteomes" id="UP000265703">
    <property type="component" value="Unassembled WGS sequence"/>
</dbReference>
<gene>
    <name evidence="1" type="ORF">C1645_817863</name>
</gene>
<dbReference type="AlphaFoldDB" id="A0A397T8M2"/>